<keyword evidence="9 10" id="KW-0472">Membrane</keyword>
<evidence type="ECO:0000259" key="11">
    <source>
        <dbReference type="PROSITE" id="PS52015"/>
    </source>
</evidence>
<evidence type="ECO:0000256" key="2">
    <source>
        <dbReference type="ARBA" id="ARBA00006555"/>
    </source>
</evidence>
<keyword evidence="6 10" id="KW-0812">Transmembrane</keyword>
<keyword evidence="8 10" id="KW-1133">Transmembrane helix</keyword>
<dbReference type="Proteomes" id="UP001595555">
    <property type="component" value="Unassembled WGS sequence"/>
</dbReference>
<comment type="subcellular location">
    <subcellularLocation>
        <location evidence="1">Cell inner membrane</location>
        <topology evidence="1">Single-pass membrane protein</topology>
        <orientation evidence="1">Periplasmic side</orientation>
    </subcellularLocation>
</comment>
<evidence type="ECO:0000256" key="3">
    <source>
        <dbReference type="ARBA" id="ARBA00022448"/>
    </source>
</evidence>
<dbReference type="Pfam" id="PF03544">
    <property type="entry name" value="TonB_C"/>
    <property type="match status" value="1"/>
</dbReference>
<dbReference type="SUPFAM" id="SSF74653">
    <property type="entry name" value="TolA/TonB C-terminal domain"/>
    <property type="match status" value="1"/>
</dbReference>
<dbReference type="RefSeq" id="WP_378116605.1">
    <property type="nucleotide sequence ID" value="NZ_JBHRTF010000002.1"/>
</dbReference>
<dbReference type="PANTHER" id="PTHR33446">
    <property type="entry name" value="PROTEIN TONB-RELATED"/>
    <property type="match status" value="1"/>
</dbReference>
<evidence type="ECO:0000256" key="8">
    <source>
        <dbReference type="ARBA" id="ARBA00022989"/>
    </source>
</evidence>
<evidence type="ECO:0000256" key="7">
    <source>
        <dbReference type="ARBA" id="ARBA00022927"/>
    </source>
</evidence>
<proteinExistence type="inferred from homology"/>
<keyword evidence="3" id="KW-0813">Transport</keyword>
<evidence type="ECO:0000256" key="4">
    <source>
        <dbReference type="ARBA" id="ARBA00022475"/>
    </source>
</evidence>
<feature type="transmembrane region" description="Helical" evidence="10">
    <location>
        <begin position="23"/>
        <end position="43"/>
    </location>
</feature>
<evidence type="ECO:0000256" key="10">
    <source>
        <dbReference type="SAM" id="Phobius"/>
    </source>
</evidence>
<comment type="similarity">
    <text evidence="2">Belongs to the TonB family.</text>
</comment>
<evidence type="ECO:0000313" key="12">
    <source>
        <dbReference type="EMBL" id="MFC3114872.1"/>
    </source>
</evidence>
<dbReference type="InterPro" id="IPR051045">
    <property type="entry name" value="TonB-dependent_transducer"/>
</dbReference>
<gene>
    <name evidence="12" type="ORF">ACFODX_04820</name>
</gene>
<evidence type="ECO:0000256" key="9">
    <source>
        <dbReference type="ARBA" id="ARBA00023136"/>
    </source>
</evidence>
<comment type="caution">
    <text evidence="12">The sequence shown here is derived from an EMBL/GenBank/DDBJ whole genome shotgun (WGS) entry which is preliminary data.</text>
</comment>
<keyword evidence="5" id="KW-0997">Cell inner membrane</keyword>
<keyword evidence="4" id="KW-1003">Cell membrane</keyword>
<keyword evidence="13" id="KW-1185">Reference proteome</keyword>
<dbReference type="Gene3D" id="3.30.1150.10">
    <property type="match status" value="1"/>
</dbReference>
<protein>
    <submittedName>
        <fullName evidence="12">TonB family protein</fullName>
    </submittedName>
</protein>
<sequence>MNQAITLEQQSLTAAAVDSGDRLSFTFFLAIVLHALLILGISFKLPDHSNTSQTIEITLATHKSLRAPEQADFLAQHNQEASGTLDEAKQLTTERQAEFADTQVREVNPVPQQSAATQKLKEQQLVATRSASTHTTQVTLNPDERRELEQREGLMEDQLTVSAEIASLQAKLDKQRQEYAKRPRVRTLTSVSTKESFDAKYLHDWSTKVEQVGNRNYPKEALSRKITGHLRLSVVINPDGTIYEIKVLQSSGQRILDDAARQIVRLSAPFAQFPAEIRKHADRLQIIRTWNFEITGKQSVITTSAN</sequence>
<dbReference type="NCBIfam" id="TIGR01352">
    <property type="entry name" value="tonB_Cterm"/>
    <property type="match status" value="1"/>
</dbReference>
<dbReference type="PROSITE" id="PS52015">
    <property type="entry name" value="TONB_CTD"/>
    <property type="match status" value="1"/>
</dbReference>
<accession>A0ABV7FEP6</accession>
<name>A0ABV7FEP6_9GAMM</name>
<dbReference type="InterPro" id="IPR037682">
    <property type="entry name" value="TonB_C"/>
</dbReference>
<evidence type="ECO:0000256" key="5">
    <source>
        <dbReference type="ARBA" id="ARBA00022519"/>
    </source>
</evidence>
<dbReference type="EMBL" id="JBHRTF010000002">
    <property type="protein sequence ID" value="MFC3114872.1"/>
    <property type="molecule type" value="Genomic_DNA"/>
</dbReference>
<reference evidence="13" key="1">
    <citation type="journal article" date="2019" name="Int. J. Syst. Evol. Microbiol.">
        <title>The Global Catalogue of Microorganisms (GCM) 10K type strain sequencing project: providing services to taxonomists for standard genome sequencing and annotation.</title>
        <authorList>
            <consortium name="The Broad Institute Genomics Platform"/>
            <consortium name="The Broad Institute Genome Sequencing Center for Infectious Disease"/>
            <person name="Wu L."/>
            <person name="Ma J."/>
        </authorList>
    </citation>
    <scope>NUCLEOTIDE SEQUENCE [LARGE SCALE GENOMIC DNA]</scope>
    <source>
        <strain evidence="13">KCTC 52237</strain>
    </source>
</reference>
<evidence type="ECO:0000313" key="13">
    <source>
        <dbReference type="Proteomes" id="UP001595555"/>
    </source>
</evidence>
<keyword evidence="7" id="KW-0653">Protein transport</keyword>
<dbReference type="PANTHER" id="PTHR33446:SF11">
    <property type="entry name" value="TONB3"/>
    <property type="match status" value="1"/>
</dbReference>
<evidence type="ECO:0000256" key="1">
    <source>
        <dbReference type="ARBA" id="ARBA00004383"/>
    </source>
</evidence>
<evidence type="ECO:0000256" key="6">
    <source>
        <dbReference type="ARBA" id="ARBA00022692"/>
    </source>
</evidence>
<organism evidence="12 13">
    <name type="scientific">Cellvibrio fontiphilus</name>
    <dbReference type="NCBI Taxonomy" id="1815559"/>
    <lineage>
        <taxon>Bacteria</taxon>
        <taxon>Pseudomonadati</taxon>
        <taxon>Pseudomonadota</taxon>
        <taxon>Gammaproteobacteria</taxon>
        <taxon>Cellvibrionales</taxon>
        <taxon>Cellvibrionaceae</taxon>
        <taxon>Cellvibrio</taxon>
    </lineage>
</organism>
<feature type="domain" description="TonB C-terminal" evidence="11">
    <location>
        <begin position="202"/>
        <end position="301"/>
    </location>
</feature>
<dbReference type="InterPro" id="IPR006260">
    <property type="entry name" value="TonB/TolA_C"/>
</dbReference>